<dbReference type="InterPro" id="IPR035966">
    <property type="entry name" value="PKF_sf"/>
</dbReference>
<feature type="binding site" evidence="15">
    <location>
        <begin position="124"/>
        <end position="127"/>
    </location>
    <ligand>
        <name>ATP</name>
        <dbReference type="ChEBI" id="CHEBI:30616"/>
    </ligand>
</feature>
<feature type="binding site" description="in other chain" evidence="15">
    <location>
        <begin position="235"/>
        <end position="237"/>
    </location>
    <ligand>
        <name>ADP</name>
        <dbReference type="ChEBI" id="CHEBI:456216"/>
        <note>allosteric activator; ligand shared between dimeric partners</note>
    </ligand>
</feature>
<comment type="pathway">
    <text evidence="4 15">Carbohydrate degradation; glycolysis; D-glyceraldehyde 3-phosphate and glycerone phosphate from D-glucose: step 3/4.</text>
</comment>
<keyword evidence="7 15" id="KW-0808">Transferase</keyword>
<keyword evidence="6 15" id="KW-0021">Allosteric enzyme</keyword>
<comment type="similarity">
    <text evidence="15">Belongs to the phosphofructokinase type A (PFKA) family. ATP-dependent PFK group I subfamily. Prokaryotic clade 'B1' sub-subfamily.</text>
</comment>
<feature type="binding site" description="in other chain" evidence="15">
    <location>
        <position position="244"/>
    </location>
    <ligand>
        <name>substrate</name>
        <note>ligand shared between dimeric partners</note>
    </ligand>
</feature>
<evidence type="ECO:0000256" key="12">
    <source>
        <dbReference type="ARBA" id="ARBA00022842"/>
    </source>
</evidence>
<evidence type="ECO:0000256" key="2">
    <source>
        <dbReference type="ARBA" id="ARBA00002659"/>
    </source>
</evidence>
<keyword evidence="10 15" id="KW-0418">Kinase</keyword>
<feature type="binding site" description="in other chain" evidence="15">
    <location>
        <begin position="191"/>
        <end position="193"/>
    </location>
    <ligand>
        <name>substrate</name>
        <note>ligand shared between dimeric partners</note>
    </ligand>
</feature>
<keyword evidence="11 15" id="KW-0067">ATP-binding</keyword>
<comment type="subunit">
    <text evidence="15">Homotetramer.</text>
</comment>
<dbReference type="PANTHER" id="PTHR13697">
    <property type="entry name" value="PHOSPHOFRUCTOKINASE"/>
    <property type="match status" value="1"/>
</dbReference>
<protein>
    <recommendedName>
        <fullName evidence="15">ATP-dependent 6-phosphofructokinase</fullName>
        <shortName evidence="15">ATP-PFK</shortName>
        <shortName evidence="15">Phosphofructokinase</shortName>
        <ecNumber evidence="15">2.7.1.11</ecNumber>
    </recommendedName>
    <alternativeName>
        <fullName evidence="15">Phosphohexokinase</fullName>
    </alternativeName>
</protein>
<dbReference type="FunFam" id="3.40.50.460:FF:000002">
    <property type="entry name" value="ATP-dependent 6-phosphofructokinase"/>
    <property type="match status" value="1"/>
</dbReference>
<evidence type="ECO:0000313" key="18">
    <source>
        <dbReference type="Proteomes" id="UP000250234"/>
    </source>
</evidence>
<dbReference type="PIRSF" id="PIRSF000532">
    <property type="entry name" value="ATP_PFK_prok"/>
    <property type="match status" value="1"/>
</dbReference>
<comment type="cofactor">
    <cofactor evidence="1 15">
        <name>Mg(2+)</name>
        <dbReference type="ChEBI" id="CHEBI:18420"/>
    </cofactor>
</comment>
<evidence type="ECO:0000256" key="7">
    <source>
        <dbReference type="ARBA" id="ARBA00022679"/>
    </source>
</evidence>
<proteinExistence type="inferred from homology"/>
<evidence type="ECO:0000256" key="1">
    <source>
        <dbReference type="ARBA" id="ARBA00001946"/>
    </source>
</evidence>
<evidence type="ECO:0000256" key="11">
    <source>
        <dbReference type="ARBA" id="ARBA00022840"/>
    </source>
</evidence>
<feature type="domain" description="Phosphofructokinase" evidence="16">
    <location>
        <begin position="25"/>
        <end position="297"/>
    </location>
</feature>
<dbReference type="Proteomes" id="UP000250234">
    <property type="component" value="Unassembled WGS sequence"/>
</dbReference>
<dbReference type="GO" id="GO:0048029">
    <property type="term" value="F:monosaccharide binding"/>
    <property type="evidence" value="ECO:0007669"/>
    <property type="project" value="TreeGrafter"/>
</dbReference>
<dbReference type="GO" id="GO:0016208">
    <property type="term" value="F:AMP binding"/>
    <property type="evidence" value="ECO:0007669"/>
    <property type="project" value="TreeGrafter"/>
</dbReference>
<dbReference type="GO" id="GO:0061621">
    <property type="term" value="P:canonical glycolysis"/>
    <property type="evidence" value="ECO:0007669"/>
    <property type="project" value="TreeGrafter"/>
</dbReference>
<dbReference type="GO" id="GO:0006002">
    <property type="term" value="P:fructose 6-phosphate metabolic process"/>
    <property type="evidence" value="ECO:0007669"/>
    <property type="project" value="UniProtKB-UniRule"/>
</dbReference>
<feature type="binding site" description="in other chain" evidence="15">
    <location>
        <begin position="147"/>
        <end position="149"/>
    </location>
    <ligand>
        <name>substrate</name>
        <note>ligand shared between dimeric partners</note>
    </ligand>
</feature>
<dbReference type="HAMAP" id="MF_00339">
    <property type="entry name" value="Phosphofructokinase_I_B1"/>
    <property type="match status" value="1"/>
</dbReference>
<dbReference type="GO" id="GO:0005945">
    <property type="term" value="C:6-phosphofructokinase complex"/>
    <property type="evidence" value="ECO:0007669"/>
    <property type="project" value="TreeGrafter"/>
</dbReference>
<dbReference type="PRINTS" id="PR00476">
    <property type="entry name" value="PHFRCTKINASE"/>
</dbReference>
<keyword evidence="13 15" id="KW-0324">Glycolysis</keyword>
<dbReference type="InterPro" id="IPR000023">
    <property type="entry name" value="Phosphofructokinase_dom"/>
</dbReference>
<comment type="function">
    <text evidence="2 15">Catalyzes the phosphorylation of D-fructose 6-phosphate to fructose 1,6-bisphosphate by ATP, the first committing step of glycolysis.</text>
</comment>
<reference evidence="17 18" key="1">
    <citation type="submission" date="2018-06" db="EMBL/GenBank/DDBJ databases">
        <authorList>
            <consortium name="Pathogen Informatics"/>
            <person name="Doyle S."/>
        </authorList>
    </citation>
    <scope>NUCLEOTIDE SEQUENCE [LARGE SCALE GENOMIC DNA]</scope>
    <source>
        <strain evidence="17 18">NCTC8081</strain>
    </source>
</reference>
<dbReference type="GO" id="GO:0030388">
    <property type="term" value="P:fructose 1,6-bisphosphate metabolic process"/>
    <property type="evidence" value="ECO:0007669"/>
    <property type="project" value="TreeGrafter"/>
</dbReference>
<evidence type="ECO:0000256" key="15">
    <source>
        <dbReference type="HAMAP-Rule" id="MF_00339"/>
    </source>
</evidence>
<dbReference type="NCBIfam" id="TIGR02482">
    <property type="entry name" value="PFKA_ATP"/>
    <property type="match status" value="1"/>
</dbReference>
<evidence type="ECO:0000256" key="9">
    <source>
        <dbReference type="ARBA" id="ARBA00022741"/>
    </source>
</evidence>
<comment type="caution">
    <text evidence="15">Lacks conserved residue(s) required for the propagation of feature annotation.</text>
</comment>
<name>A0A2X2UYE7_CLOPF</name>
<dbReference type="UniPathway" id="UPA00109">
    <property type="reaction ID" value="UER00182"/>
</dbReference>
<dbReference type="InterPro" id="IPR022953">
    <property type="entry name" value="ATP_PFK"/>
</dbReference>
<comment type="subcellular location">
    <subcellularLocation>
        <location evidence="3 15">Cytoplasm</location>
    </subcellularLocation>
</comment>
<dbReference type="InterPro" id="IPR012003">
    <property type="entry name" value="ATP_PFK_prok-type"/>
</dbReference>
<evidence type="ECO:0000313" key="17">
    <source>
        <dbReference type="EMBL" id="SQC08528.1"/>
    </source>
</evidence>
<keyword evidence="9 15" id="KW-0547">Nucleotide-binding</keyword>
<keyword evidence="8 15" id="KW-0479">Metal-binding</keyword>
<dbReference type="Pfam" id="PF00365">
    <property type="entry name" value="PFK"/>
    <property type="match status" value="1"/>
</dbReference>
<dbReference type="PANTHER" id="PTHR13697:SF4">
    <property type="entry name" value="ATP-DEPENDENT 6-PHOSPHOFRUCTOKINASE"/>
    <property type="match status" value="1"/>
</dbReference>
<evidence type="ECO:0000256" key="10">
    <source>
        <dbReference type="ARBA" id="ARBA00022777"/>
    </source>
</evidence>
<evidence type="ECO:0000256" key="8">
    <source>
        <dbReference type="ARBA" id="ARBA00022723"/>
    </source>
</evidence>
<dbReference type="EMBL" id="UAWO01000002">
    <property type="protein sequence ID" value="SQC08528.1"/>
    <property type="molecule type" value="Genomic_DNA"/>
</dbReference>
<comment type="catalytic activity">
    <reaction evidence="14 15">
        <text>beta-D-fructose 6-phosphate + ATP = beta-D-fructose 1,6-bisphosphate + ADP + H(+)</text>
        <dbReference type="Rhea" id="RHEA:16109"/>
        <dbReference type="ChEBI" id="CHEBI:15378"/>
        <dbReference type="ChEBI" id="CHEBI:30616"/>
        <dbReference type="ChEBI" id="CHEBI:32966"/>
        <dbReference type="ChEBI" id="CHEBI:57634"/>
        <dbReference type="ChEBI" id="CHEBI:456216"/>
        <dbReference type="EC" id="2.7.1.11"/>
    </reaction>
</comment>
<comment type="activity regulation">
    <text evidence="15">Allosterically activated by ADP and other diphosphonucleosides, and allosterically inhibited by phosphoenolpyruvate.</text>
</comment>
<dbReference type="GO" id="GO:0070095">
    <property type="term" value="F:fructose-6-phosphate binding"/>
    <property type="evidence" value="ECO:0007669"/>
    <property type="project" value="TreeGrafter"/>
</dbReference>
<feature type="active site" description="Proton acceptor" evidence="15">
    <location>
        <position position="149"/>
    </location>
</feature>
<feature type="binding site" evidence="15">
    <location>
        <position position="125"/>
    </location>
    <ligand>
        <name>Mg(2+)</name>
        <dbReference type="ChEBI" id="CHEBI:18420"/>
        <note>catalytic</note>
    </ligand>
</feature>
<evidence type="ECO:0000256" key="6">
    <source>
        <dbReference type="ARBA" id="ARBA00022533"/>
    </source>
</evidence>
<evidence type="ECO:0000256" key="5">
    <source>
        <dbReference type="ARBA" id="ARBA00022490"/>
    </source>
</evidence>
<evidence type="ECO:0000256" key="4">
    <source>
        <dbReference type="ARBA" id="ARBA00004679"/>
    </source>
</evidence>
<evidence type="ECO:0000256" key="14">
    <source>
        <dbReference type="ARBA" id="ARBA00048070"/>
    </source>
</evidence>
<keyword evidence="5 15" id="KW-0963">Cytoplasm</keyword>
<keyword evidence="12 15" id="KW-0460">Magnesium</keyword>
<feature type="binding site" evidence="15">
    <location>
        <position position="265"/>
    </location>
    <ligand>
        <name>substrate</name>
        <note>ligand shared between dimeric partners</note>
    </ligand>
</feature>
<dbReference type="GO" id="GO:0042802">
    <property type="term" value="F:identical protein binding"/>
    <property type="evidence" value="ECO:0007669"/>
    <property type="project" value="TreeGrafter"/>
</dbReference>
<evidence type="ECO:0000256" key="3">
    <source>
        <dbReference type="ARBA" id="ARBA00004496"/>
    </source>
</evidence>
<evidence type="ECO:0000259" key="16">
    <source>
        <dbReference type="Pfam" id="PF00365"/>
    </source>
</evidence>
<accession>A0A2X2UYE7</accession>
<feature type="binding site" evidence="15">
    <location>
        <position position="184"/>
    </location>
    <ligand>
        <name>substrate</name>
        <note>ligand shared between dimeric partners</note>
    </ligand>
</feature>
<feature type="binding site" evidence="15">
    <location>
        <begin position="43"/>
        <end position="47"/>
    </location>
    <ligand>
        <name>ADP</name>
        <dbReference type="ChEBI" id="CHEBI:456216"/>
        <note>allosteric activator; ligand shared between dimeric partners</note>
    </ligand>
</feature>
<feature type="binding site" evidence="15">
    <location>
        <begin position="94"/>
        <end position="95"/>
    </location>
    <ligand>
        <name>ATP</name>
        <dbReference type="ChEBI" id="CHEBI:30616"/>
    </ligand>
</feature>
<dbReference type="GO" id="GO:0046872">
    <property type="term" value="F:metal ion binding"/>
    <property type="evidence" value="ECO:0007669"/>
    <property type="project" value="UniProtKB-KW"/>
</dbReference>
<feature type="binding site" description="in other chain" evidence="15">
    <location>
        <begin position="207"/>
        <end position="209"/>
    </location>
    <ligand>
        <name>ADP</name>
        <dbReference type="ChEBI" id="CHEBI:456216"/>
        <note>allosteric activator; ligand shared between dimeric partners</note>
    </ligand>
</feature>
<dbReference type="NCBIfam" id="NF002872">
    <property type="entry name" value="PRK03202.1"/>
    <property type="match status" value="1"/>
</dbReference>
<dbReference type="InterPro" id="IPR012828">
    <property type="entry name" value="PFKA_ATP_prok"/>
</dbReference>
<evidence type="ECO:0000256" key="13">
    <source>
        <dbReference type="ARBA" id="ARBA00023152"/>
    </source>
</evidence>
<dbReference type="SUPFAM" id="SSF53784">
    <property type="entry name" value="Phosphofructokinase"/>
    <property type="match status" value="1"/>
</dbReference>
<feature type="binding site" evidence="15">
    <location>
        <position position="33"/>
    </location>
    <ligand>
        <name>ATP</name>
        <dbReference type="ChEBI" id="CHEBI:30616"/>
    </ligand>
</feature>
<dbReference type="GO" id="GO:0003872">
    <property type="term" value="F:6-phosphofructokinase activity"/>
    <property type="evidence" value="ECO:0007669"/>
    <property type="project" value="UniProtKB-UniRule"/>
</dbReference>
<dbReference type="EC" id="2.7.1.11" evidence="15"/>
<dbReference type="Gene3D" id="3.40.50.450">
    <property type="match status" value="1"/>
</dbReference>
<dbReference type="FunFam" id="3.40.50.450:FF:000001">
    <property type="entry name" value="ATP-dependent 6-phosphofructokinase"/>
    <property type="match status" value="1"/>
</dbReference>
<feature type="binding site" description="in other chain" evidence="15">
    <location>
        <position position="176"/>
    </location>
    <ligand>
        <name>ADP</name>
        <dbReference type="ChEBI" id="CHEBI:456216"/>
        <note>allosteric activator; ligand shared between dimeric partners</note>
    </ligand>
</feature>
<feature type="binding site" description="in other chain" evidence="15">
    <location>
        <begin position="271"/>
        <end position="274"/>
    </location>
    <ligand>
        <name>substrate</name>
        <note>ligand shared between dimeric partners</note>
    </ligand>
</feature>
<sequence length="341" mass="36475">MWVIFGTIGTKFVPSGVEEENIMKKIAVLTSGGDAPGMNAALRAVTRMALHHGLEVMGVQRGYAGLINGELFKMDRKSVSEIINRGGTILRTARCLEFKQEEVREKAAQILKAYGVEALVVIGGDGSFMGAKLLSKLGVKTVGLPGTIDNDLSYTDYTIGFDTALNTVVDAINKLRDTSTSHERVSIVEVMGRNCGDLALYAGIAGGAEAIIVPEMPFDKDELIKTILEGRTNGKTHSIIVVAEGVGGSAELAKEIESVTGIETRATILGHIQRGGSPTADDIVLASRMGAKAVEVLLEGKTSKVIGIKENRIFDMDIDEALDIERSFDESLYEMASAINK</sequence>
<dbReference type="Gene3D" id="3.40.50.460">
    <property type="entry name" value="Phosphofructokinase domain"/>
    <property type="match status" value="1"/>
</dbReference>
<dbReference type="GO" id="GO:0005524">
    <property type="term" value="F:ATP binding"/>
    <property type="evidence" value="ECO:0007669"/>
    <property type="project" value="UniProtKB-UniRule"/>
</dbReference>
<gene>
    <name evidence="15 17" type="primary">pfkA</name>
    <name evidence="17" type="ORF">NCTC8081_02458</name>
</gene>
<dbReference type="AlphaFoldDB" id="A0A2X2UYE7"/>
<organism evidence="17 18">
    <name type="scientific">Clostridium perfringens</name>
    <dbReference type="NCBI Taxonomy" id="1502"/>
    <lineage>
        <taxon>Bacteria</taxon>
        <taxon>Bacillati</taxon>
        <taxon>Bacillota</taxon>
        <taxon>Clostridia</taxon>
        <taxon>Eubacteriales</taxon>
        <taxon>Clostridiaceae</taxon>
        <taxon>Clostridium</taxon>
    </lineage>
</organism>